<dbReference type="Pfam" id="PF12833">
    <property type="entry name" value="HTH_18"/>
    <property type="match status" value="1"/>
</dbReference>
<evidence type="ECO:0000256" key="1">
    <source>
        <dbReference type="ARBA" id="ARBA00023015"/>
    </source>
</evidence>
<dbReference type="SUPFAM" id="SSF46689">
    <property type="entry name" value="Homeodomain-like"/>
    <property type="match status" value="1"/>
</dbReference>
<dbReference type="Proteomes" id="UP000240978">
    <property type="component" value="Unassembled WGS sequence"/>
</dbReference>
<dbReference type="RefSeq" id="WP_106605543.1">
    <property type="nucleotide sequence ID" value="NZ_PYGK01000018.1"/>
</dbReference>
<sequence>MDRSLITQYSFRKNLPLEFELIDLSLLYEQHGDKLTSPHRTSFYHIIWYQDKSTNLMIDFEPIRVHSNSLLFLKKGIVQQFSSVKAKGKVLLFTEEFVARHSEAFTFLKSTILFNDLLETAQLQLTAGDLTIPRIFESIKGEFAPDPDRFQPGILLNYLHILLQVSERMYRQGGFREIKKSADLDYTLLFRDELESHYKSVRQVSHYAGLLNVTEKRLSAATNKVLGKTPKEIIDERVMLEGKRLLAHTWLSVKEIGYSLGFDEPTNFIKYFRKHSSKTPIEFREQFTK</sequence>
<gene>
    <name evidence="5" type="ORF">CLV42_11832</name>
</gene>
<evidence type="ECO:0000256" key="2">
    <source>
        <dbReference type="ARBA" id="ARBA00023125"/>
    </source>
</evidence>
<dbReference type="OrthoDB" id="1096411at2"/>
<organism evidence="5 6">
    <name type="scientific">Chitinophaga ginsengisoli</name>
    <dbReference type="NCBI Taxonomy" id="363837"/>
    <lineage>
        <taxon>Bacteria</taxon>
        <taxon>Pseudomonadati</taxon>
        <taxon>Bacteroidota</taxon>
        <taxon>Chitinophagia</taxon>
        <taxon>Chitinophagales</taxon>
        <taxon>Chitinophagaceae</taxon>
        <taxon>Chitinophaga</taxon>
    </lineage>
</organism>
<accession>A0A2P8FNM1</accession>
<dbReference type="InterPro" id="IPR018060">
    <property type="entry name" value="HTH_AraC"/>
</dbReference>
<dbReference type="GO" id="GO:0003700">
    <property type="term" value="F:DNA-binding transcription factor activity"/>
    <property type="evidence" value="ECO:0007669"/>
    <property type="project" value="InterPro"/>
</dbReference>
<name>A0A2P8FNM1_9BACT</name>
<dbReference type="PANTHER" id="PTHR43280">
    <property type="entry name" value="ARAC-FAMILY TRANSCRIPTIONAL REGULATOR"/>
    <property type="match status" value="1"/>
</dbReference>
<keyword evidence="3" id="KW-0804">Transcription</keyword>
<dbReference type="AlphaFoldDB" id="A0A2P8FNM1"/>
<dbReference type="GO" id="GO:0043565">
    <property type="term" value="F:sequence-specific DNA binding"/>
    <property type="evidence" value="ECO:0007669"/>
    <property type="project" value="InterPro"/>
</dbReference>
<evidence type="ECO:0000259" key="4">
    <source>
        <dbReference type="PROSITE" id="PS01124"/>
    </source>
</evidence>
<reference evidence="5 6" key="1">
    <citation type="submission" date="2018-03" db="EMBL/GenBank/DDBJ databases">
        <title>Genomic Encyclopedia of Archaeal and Bacterial Type Strains, Phase II (KMG-II): from individual species to whole genera.</title>
        <authorList>
            <person name="Goeker M."/>
        </authorList>
    </citation>
    <scope>NUCLEOTIDE SEQUENCE [LARGE SCALE GENOMIC DNA]</scope>
    <source>
        <strain evidence="5 6">DSM 18107</strain>
    </source>
</reference>
<dbReference type="EMBL" id="PYGK01000018">
    <property type="protein sequence ID" value="PSL23317.1"/>
    <property type="molecule type" value="Genomic_DNA"/>
</dbReference>
<dbReference type="InterPro" id="IPR009057">
    <property type="entry name" value="Homeodomain-like_sf"/>
</dbReference>
<evidence type="ECO:0000313" key="6">
    <source>
        <dbReference type="Proteomes" id="UP000240978"/>
    </source>
</evidence>
<protein>
    <submittedName>
        <fullName evidence="5">AraC-like DNA-binding protein</fullName>
    </submittedName>
</protein>
<dbReference type="SMART" id="SM00342">
    <property type="entry name" value="HTH_ARAC"/>
    <property type="match status" value="1"/>
</dbReference>
<evidence type="ECO:0000313" key="5">
    <source>
        <dbReference type="EMBL" id="PSL23317.1"/>
    </source>
</evidence>
<comment type="caution">
    <text evidence="5">The sequence shown here is derived from an EMBL/GenBank/DDBJ whole genome shotgun (WGS) entry which is preliminary data.</text>
</comment>
<keyword evidence="1" id="KW-0805">Transcription regulation</keyword>
<dbReference type="Gene3D" id="1.10.10.60">
    <property type="entry name" value="Homeodomain-like"/>
    <property type="match status" value="1"/>
</dbReference>
<evidence type="ECO:0000256" key="3">
    <source>
        <dbReference type="ARBA" id="ARBA00023163"/>
    </source>
</evidence>
<feature type="domain" description="HTH araC/xylS-type" evidence="4">
    <location>
        <begin position="194"/>
        <end position="286"/>
    </location>
</feature>
<keyword evidence="2 5" id="KW-0238">DNA-binding</keyword>
<dbReference type="PROSITE" id="PS01124">
    <property type="entry name" value="HTH_ARAC_FAMILY_2"/>
    <property type="match status" value="1"/>
</dbReference>
<keyword evidence="6" id="KW-1185">Reference proteome</keyword>
<dbReference type="PANTHER" id="PTHR43280:SF32">
    <property type="entry name" value="TRANSCRIPTIONAL REGULATORY PROTEIN"/>
    <property type="match status" value="1"/>
</dbReference>
<proteinExistence type="predicted"/>